<proteinExistence type="predicted"/>
<sequence length="439" mass="50396">MTNSVQSVGEVMPNHECFHWNTLFCGDKARASFNACVGDNGAPDIYSYADGYADSVMLLIEDLKNNRGTLDTLIYPICFNLRHSVELTIKGQINDLAHLARVRKQPLEKAPQFGKILNQHDIQNLWDFFVQNAHDIDRRYSESITSLTPYIKCITEIDPTGQTFRYSYNTESIKHLTNTSIINVLVLQEQFMLIRNELERLQSITAMMISEYSTGTFTPHLSRNDLVIIANQLPARDVWGDKNFKNIKERLKIEYDIGSKELSQALKLIQETRDMGKVIGICFAIPGLSIEELVHLSDIWKSAWDIRVLENKLRSYINTPESQPPKAENMMNLLLRERKAKKNTDYAKDLFVQWITPTRLAGLFTLLDSNYAFSEDYDSQYSKYLNDFKGMSLNLINFEIRDCWLRRVGTANFPALIVNKLKSSGFAEESSFMAETLFS</sequence>
<evidence type="ECO:0000313" key="1">
    <source>
        <dbReference type="EMBL" id="MBK5145575.1"/>
    </source>
</evidence>
<reference evidence="1 2" key="1">
    <citation type="submission" date="2020-11" db="EMBL/GenBank/DDBJ databases">
        <title>Insectihabitans protaetiae gen. nov. sp. nov. and Insectihabitans allomyrinae sp. nov., isolated from larvae of Protaetia brevitarsis seulensis and Allomyrina dichotoma, respectively.</title>
        <authorList>
            <person name="Lee S.D."/>
            <person name="Byeon Y.-S."/>
            <person name="Kim S.-M."/>
            <person name="Yang H.L."/>
            <person name="Kim I.S."/>
        </authorList>
    </citation>
    <scope>NUCLEOTIDE SEQUENCE [LARGE SCALE GENOMIC DNA]</scope>
    <source>
        <strain evidence="1 2">BWR-B9</strain>
    </source>
</reference>
<keyword evidence="2" id="KW-1185">Reference proteome</keyword>
<protein>
    <submittedName>
        <fullName evidence="1">Uncharacterized protein</fullName>
    </submittedName>
</protein>
<comment type="caution">
    <text evidence="1">The sequence shown here is derived from an EMBL/GenBank/DDBJ whole genome shotgun (WGS) entry which is preliminary data.</text>
</comment>
<organism evidence="1 2">
    <name type="scientific">Limnobaculum allomyrinae</name>
    <dbReference type="NCBI Taxonomy" id="2791986"/>
    <lineage>
        <taxon>Bacteria</taxon>
        <taxon>Pseudomonadati</taxon>
        <taxon>Pseudomonadota</taxon>
        <taxon>Gammaproteobacteria</taxon>
        <taxon>Enterobacterales</taxon>
        <taxon>Budviciaceae</taxon>
        <taxon>Limnobaculum</taxon>
    </lineage>
</organism>
<accession>A0ABS1IV01</accession>
<gene>
    <name evidence="1" type="ORF">I2494_18000</name>
</gene>
<name>A0ABS1IV01_9GAMM</name>
<evidence type="ECO:0000313" key="2">
    <source>
        <dbReference type="Proteomes" id="UP001296921"/>
    </source>
</evidence>
<dbReference type="Proteomes" id="UP001296921">
    <property type="component" value="Unassembled WGS sequence"/>
</dbReference>
<dbReference type="EMBL" id="JADRCR010000012">
    <property type="protein sequence ID" value="MBK5145575.1"/>
    <property type="molecule type" value="Genomic_DNA"/>
</dbReference>